<dbReference type="PANTHER" id="PTHR35184">
    <property type="entry name" value="YALI0C10208P"/>
    <property type="match status" value="1"/>
</dbReference>
<keyword evidence="2" id="KW-0812">Transmembrane</keyword>
<evidence type="ECO:0000256" key="2">
    <source>
        <dbReference type="SAM" id="Phobius"/>
    </source>
</evidence>
<feature type="transmembrane region" description="Helical" evidence="2">
    <location>
        <begin position="160"/>
        <end position="180"/>
    </location>
</feature>
<comment type="caution">
    <text evidence="3">The sequence shown here is derived from an EMBL/GenBank/DDBJ whole genome shotgun (WGS) entry which is preliminary data.</text>
</comment>
<evidence type="ECO:0000313" key="4">
    <source>
        <dbReference type="Proteomes" id="UP000276864"/>
    </source>
</evidence>
<feature type="transmembrane region" description="Helical" evidence="2">
    <location>
        <begin position="53"/>
        <end position="75"/>
    </location>
</feature>
<organism evidence="3 4">
    <name type="scientific">Hortaea werneckii</name>
    <name type="common">Black yeast</name>
    <name type="synonym">Cladosporium werneckii</name>
    <dbReference type="NCBI Taxonomy" id="91943"/>
    <lineage>
        <taxon>Eukaryota</taxon>
        <taxon>Fungi</taxon>
        <taxon>Dikarya</taxon>
        <taxon>Ascomycota</taxon>
        <taxon>Pezizomycotina</taxon>
        <taxon>Dothideomycetes</taxon>
        <taxon>Dothideomycetidae</taxon>
        <taxon>Mycosphaerellales</taxon>
        <taxon>Teratosphaeriaceae</taxon>
        <taxon>Hortaea</taxon>
    </lineage>
</organism>
<dbReference type="AlphaFoldDB" id="A0A3M7AHW4"/>
<feature type="compositionally biased region" description="Polar residues" evidence="1">
    <location>
        <begin position="1"/>
        <end position="17"/>
    </location>
</feature>
<keyword evidence="2" id="KW-1133">Transmembrane helix</keyword>
<feature type="transmembrane region" description="Helical" evidence="2">
    <location>
        <begin position="281"/>
        <end position="303"/>
    </location>
</feature>
<dbReference type="EMBL" id="QWIM01001339">
    <property type="protein sequence ID" value="RMY26889.1"/>
    <property type="molecule type" value="Genomic_DNA"/>
</dbReference>
<feature type="transmembrane region" description="Helical" evidence="2">
    <location>
        <begin position="243"/>
        <end position="261"/>
    </location>
</feature>
<reference evidence="3 4" key="1">
    <citation type="journal article" date="2018" name="BMC Genomics">
        <title>Genomic evidence for intraspecific hybridization in a clonal and extremely halotolerant yeast.</title>
        <authorList>
            <person name="Gostincar C."/>
            <person name="Stajich J.E."/>
            <person name="Zupancic J."/>
            <person name="Zalar P."/>
            <person name="Gunde-Cimerman N."/>
        </authorList>
    </citation>
    <scope>NUCLEOTIDE SEQUENCE [LARGE SCALE GENOMIC DNA]</scope>
    <source>
        <strain evidence="3 4">EXF-6651</strain>
    </source>
</reference>
<sequence length="340" mass="37508">MAQTAPDTESPPNGVSSTEHDQQENNDADFPQPPYLPSGVALVGGRPTVDVDVPVLVVLLLLYAGGAIGNASIFFRNGKRGHFFPMSMAMFGFCMSRIATCSVRIAWAAHPSNANLAMAATIFAAVGILIVFVIVLLLAQRILRATHPKLGWSRTVSGSLKATYFGLFLAIILVIAFTILNYFTLNSDLVNIAMWIQRAGILYMLLFNLIGPVLVLLSLILPRLREFATPDNFGIRSTMASKYVVLGVTMFFTLFIVGFRMGTAWADARPAFDPAWWESKAAYYIIEYGFEVVIVYWLMLVRFDQKFWIPNKSHGPGDYSRKTALGTSKIEAAGNEFQQA</sequence>
<dbReference type="VEuPathDB" id="FungiDB:BTJ68_11403"/>
<evidence type="ECO:0000256" key="1">
    <source>
        <dbReference type="SAM" id="MobiDB-lite"/>
    </source>
</evidence>
<gene>
    <name evidence="3" type="ORF">D0866_10535</name>
</gene>
<feature type="transmembrane region" description="Helical" evidence="2">
    <location>
        <begin position="87"/>
        <end position="110"/>
    </location>
</feature>
<accession>A0A3M7AHW4</accession>
<proteinExistence type="predicted"/>
<dbReference type="Proteomes" id="UP000276864">
    <property type="component" value="Unassembled WGS sequence"/>
</dbReference>
<feature type="transmembrane region" description="Helical" evidence="2">
    <location>
        <begin position="200"/>
        <end position="222"/>
    </location>
</feature>
<protein>
    <submittedName>
        <fullName evidence="3">Uncharacterized protein</fullName>
    </submittedName>
</protein>
<keyword evidence="2" id="KW-0472">Membrane</keyword>
<dbReference type="PANTHER" id="PTHR35184:SF1">
    <property type="entry name" value="INTEGRAL MEMBRANE PROTEIN"/>
    <property type="match status" value="1"/>
</dbReference>
<feature type="region of interest" description="Disordered" evidence="1">
    <location>
        <begin position="1"/>
        <end position="30"/>
    </location>
</feature>
<feature type="transmembrane region" description="Helical" evidence="2">
    <location>
        <begin position="116"/>
        <end position="139"/>
    </location>
</feature>
<name>A0A3M7AHW4_HORWE</name>
<evidence type="ECO:0000313" key="3">
    <source>
        <dbReference type="EMBL" id="RMY26889.1"/>
    </source>
</evidence>